<dbReference type="GO" id="GO:0015074">
    <property type="term" value="P:DNA integration"/>
    <property type="evidence" value="ECO:0007669"/>
    <property type="project" value="UniProtKB-KW"/>
</dbReference>
<dbReference type="Proteomes" id="UP000239485">
    <property type="component" value="Unassembled WGS sequence"/>
</dbReference>
<gene>
    <name evidence="8" type="ORF">CLV92_102180</name>
</gene>
<evidence type="ECO:0000313" key="8">
    <source>
        <dbReference type="EMBL" id="PPK98027.1"/>
    </source>
</evidence>
<dbReference type="InterPro" id="IPR011010">
    <property type="entry name" value="DNA_brk_join_enz"/>
</dbReference>
<evidence type="ECO:0000256" key="3">
    <source>
        <dbReference type="ARBA" id="ARBA00023125"/>
    </source>
</evidence>
<dbReference type="InterPro" id="IPR004107">
    <property type="entry name" value="Integrase_SAM-like_N"/>
</dbReference>
<keyword evidence="3 5" id="KW-0238">DNA-binding</keyword>
<keyword evidence="9" id="KW-1185">Reference proteome</keyword>
<dbReference type="CDD" id="cd01189">
    <property type="entry name" value="INT_ICEBs1_C_like"/>
    <property type="match status" value="1"/>
</dbReference>
<evidence type="ECO:0000256" key="2">
    <source>
        <dbReference type="ARBA" id="ARBA00022908"/>
    </source>
</evidence>
<evidence type="ECO:0000313" key="9">
    <source>
        <dbReference type="Proteomes" id="UP000239485"/>
    </source>
</evidence>
<dbReference type="InterPro" id="IPR044068">
    <property type="entry name" value="CB"/>
</dbReference>
<sequence>MVNRPGRRRFGSIRKRESGRWQVRYRGPDGVMRSAPQTFARKEEAQRWLTLAEAELMQQDWIDPQRGQVLVKDYAQQWIAQRPGLRPRTVALYEWILGKHITPYVGTVPVARLTTPMVRRWRAQLLTDGVSVNGAAKAYRLLRAVLMTAVKEDEMIRKNPCRIPGADQERAEERPVLTVPQVFALADAVPERFAALILVTTFGCLRWGEAVALRRRDLDADLGVVRVREAFTEQRGKGMVLGPPKSRAGVRTVALPAAVLPRLRHHLDTYVGAELEAFVFTTQSGSTIRRGGFNKLTRWQPTVAAIGAPGLHFHDLRHTGNTFAARAGTSLRDLMARMGHDNPRAALIYQHASTEADQAIAAAVNVLVLQFPGAVGGMAAGSPYSMIAEGDVS</sequence>
<dbReference type="Pfam" id="PF26003">
    <property type="entry name" value="Integrase_N_phage"/>
    <property type="match status" value="1"/>
</dbReference>
<dbReference type="Gene3D" id="1.10.150.130">
    <property type="match status" value="1"/>
</dbReference>
<evidence type="ECO:0000256" key="4">
    <source>
        <dbReference type="ARBA" id="ARBA00023172"/>
    </source>
</evidence>
<dbReference type="InterPro" id="IPR013762">
    <property type="entry name" value="Integrase-like_cat_sf"/>
</dbReference>
<dbReference type="Pfam" id="PF00589">
    <property type="entry name" value="Phage_integrase"/>
    <property type="match status" value="1"/>
</dbReference>
<reference evidence="8 9" key="1">
    <citation type="submission" date="2018-02" db="EMBL/GenBank/DDBJ databases">
        <title>Genomic Encyclopedia of Archaeal and Bacterial Type Strains, Phase II (KMG-II): from individual species to whole genera.</title>
        <authorList>
            <person name="Goeker M."/>
        </authorList>
    </citation>
    <scope>NUCLEOTIDE SEQUENCE [LARGE SCALE GENOMIC DNA]</scope>
    <source>
        <strain evidence="8 9">DSM 22857</strain>
    </source>
</reference>
<feature type="domain" description="Tyr recombinase" evidence="6">
    <location>
        <begin position="172"/>
        <end position="362"/>
    </location>
</feature>
<dbReference type="InterPro" id="IPR010998">
    <property type="entry name" value="Integrase_recombinase_N"/>
</dbReference>
<proteinExistence type="inferred from homology"/>
<name>A0A2S6IUS9_9ACTN</name>
<evidence type="ECO:0000256" key="5">
    <source>
        <dbReference type="PROSITE-ProRule" id="PRU01248"/>
    </source>
</evidence>
<dbReference type="EMBL" id="PTJD01000002">
    <property type="protein sequence ID" value="PPK98027.1"/>
    <property type="molecule type" value="Genomic_DNA"/>
</dbReference>
<dbReference type="Gene3D" id="1.10.443.10">
    <property type="entry name" value="Intergrase catalytic core"/>
    <property type="match status" value="1"/>
</dbReference>
<dbReference type="GO" id="GO:0006310">
    <property type="term" value="P:DNA recombination"/>
    <property type="evidence" value="ECO:0007669"/>
    <property type="project" value="UniProtKB-KW"/>
</dbReference>
<dbReference type="PANTHER" id="PTHR30349">
    <property type="entry name" value="PHAGE INTEGRASE-RELATED"/>
    <property type="match status" value="1"/>
</dbReference>
<comment type="caution">
    <text evidence="8">The sequence shown here is derived from an EMBL/GenBank/DDBJ whole genome shotgun (WGS) entry which is preliminary data.</text>
</comment>
<keyword evidence="4" id="KW-0233">DNA recombination</keyword>
<dbReference type="GO" id="GO:0003677">
    <property type="term" value="F:DNA binding"/>
    <property type="evidence" value="ECO:0007669"/>
    <property type="project" value="UniProtKB-UniRule"/>
</dbReference>
<dbReference type="PROSITE" id="PS51900">
    <property type="entry name" value="CB"/>
    <property type="match status" value="1"/>
</dbReference>
<feature type="domain" description="Core-binding (CB)" evidence="7">
    <location>
        <begin position="69"/>
        <end position="150"/>
    </location>
</feature>
<dbReference type="SUPFAM" id="SSF56349">
    <property type="entry name" value="DNA breaking-rejoining enzymes"/>
    <property type="match status" value="1"/>
</dbReference>
<evidence type="ECO:0000256" key="1">
    <source>
        <dbReference type="ARBA" id="ARBA00008857"/>
    </source>
</evidence>
<dbReference type="AlphaFoldDB" id="A0A2S6IUS9"/>
<evidence type="ECO:0000259" key="7">
    <source>
        <dbReference type="PROSITE" id="PS51900"/>
    </source>
</evidence>
<dbReference type="OrthoDB" id="1822491at2"/>
<protein>
    <submittedName>
        <fullName evidence="8">Site-specific recombinase XerD</fullName>
    </submittedName>
</protein>
<dbReference type="InterPro" id="IPR058717">
    <property type="entry name" value="Phage_L5_Integrase_N"/>
</dbReference>
<dbReference type="InterPro" id="IPR050090">
    <property type="entry name" value="Tyrosine_recombinase_XerCD"/>
</dbReference>
<evidence type="ECO:0000259" key="6">
    <source>
        <dbReference type="PROSITE" id="PS51898"/>
    </source>
</evidence>
<organism evidence="8 9">
    <name type="scientific">Kineococcus xinjiangensis</name>
    <dbReference type="NCBI Taxonomy" id="512762"/>
    <lineage>
        <taxon>Bacteria</taxon>
        <taxon>Bacillati</taxon>
        <taxon>Actinomycetota</taxon>
        <taxon>Actinomycetes</taxon>
        <taxon>Kineosporiales</taxon>
        <taxon>Kineosporiaceae</taxon>
        <taxon>Kineococcus</taxon>
    </lineage>
</organism>
<dbReference type="PROSITE" id="PS51898">
    <property type="entry name" value="TYR_RECOMBINASE"/>
    <property type="match status" value="1"/>
</dbReference>
<accession>A0A2S6IUS9</accession>
<dbReference type="InterPro" id="IPR002104">
    <property type="entry name" value="Integrase_catalytic"/>
</dbReference>
<comment type="similarity">
    <text evidence="1">Belongs to the 'phage' integrase family.</text>
</comment>
<keyword evidence="2" id="KW-0229">DNA integration</keyword>
<dbReference type="PANTHER" id="PTHR30349:SF64">
    <property type="entry name" value="PROPHAGE INTEGRASE INTD-RELATED"/>
    <property type="match status" value="1"/>
</dbReference>
<dbReference type="RefSeq" id="WP_104431469.1">
    <property type="nucleotide sequence ID" value="NZ_PTJD01000002.1"/>
</dbReference>
<dbReference type="Pfam" id="PF14659">
    <property type="entry name" value="Phage_int_SAM_3"/>
    <property type="match status" value="1"/>
</dbReference>